<dbReference type="EMBL" id="PNHK01000444">
    <property type="protein sequence ID" value="PMD04041.1"/>
    <property type="molecule type" value="Genomic_DNA"/>
</dbReference>
<dbReference type="Proteomes" id="UP000235598">
    <property type="component" value="Unassembled WGS sequence"/>
</dbReference>
<dbReference type="RefSeq" id="WP_219722433.1">
    <property type="nucleotide sequence ID" value="NZ_PNHK01000444.1"/>
</dbReference>
<organism evidence="2 3">
    <name type="scientific">Brevibacterium paucivorans</name>
    <dbReference type="NCBI Taxonomy" id="170994"/>
    <lineage>
        <taxon>Bacteria</taxon>
        <taxon>Bacillati</taxon>
        <taxon>Actinomycetota</taxon>
        <taxon>Actinomycetes</taxon>
        <taxon>Micrococcales</taxon>
        <taxon>Brevibacteriaceae</taxon>
        <taxon>Brevibacterium</taxon>
    </lineage>
</organism>
<feature type="region of interest" description="Disordered" evidence="1">
    <location>
        <begin position="22"/>
        <end position="42"/>
    </location>
</feature>
<accession>A0A2N6VIT6</accession>
<proteinExistence type="predicted"/>
<evidence type="ECO:0000313" key="3">
    <source>
        <dbReference type="Proteomes" id="UP000235598"/>
    </source>
</evidence>
<evidence type="ECO:0000313" key="2">
    <source>
        <dbReference type="EMBL" id="PMD04041.1"/>
    </source>
</evidence>
<feature type="region of interest" description="Disordered" evidence="1">
    <location>
        <begin position="90"/>
        <end position="117"/>
    </location>
</feature>
<evidence type="ECO:0000256" key="1">
    <source>
        <dbReference type="SAM" id="MobiDB-lite"/>
    </source>
</evidence>
<comment type="caution">
    <text evidence="2">The sequence shown here is derived from an EMBL/GenBank/DDBJ whole genome shotgun (WGS) entry which is preliminary data.</text>
</comment>
<feature type="non-terminal residue" evidence="2">
    <location>
        <position position="1"/>
    </location>
</feature>
<sequence length="137" mass="14553">NGGRQSSELGFGVIDPVAFIDNDPMQYPDEPITYPGTANDDPQWDVVRELCDGFADESTMAYPEHYKVDAGVDPEAVRWLPQVAKDEGWLGMAPNAGEWGNGSDTSSDKETAATPAQPADFPTLAVVGIAAGVIVVL</sequence>
<dbReference type="AlphaFoldDB" id="A0A2N6VIT6"/>
<name>A0A2N6VIT6_9MICO</name>
<reference evidence="2 3" key="1">
    <citation type="submission" date="2017-09" db="EMBL/GenBank/DDBJ databases">
        <title>Bacterial strain isolated from the female urinary microbiota.</title>
        <authorList>
            <person name="Thomas-White K."/>
            <person name="Kumar N."/>
            <person name="Forster S."/>
            <person name="Putonti C."/>
            <person name="Lawley T."/>
            <person name="Wolfe A.J."/>
        </authorList>
    </citation>
    <scope>NUCLEOTIDE SEQUENCE [LARGE SCALE GENOMIC DNA]</scope>
    <source>
        <strain evidence="2 3">UMB1301</strain>
    </source>
</reference>
<protein>
    <submittedName>
        <fullName evidence="2">Uncharacterized protein</fullName>
    </submittedName>
</protein>
<gene>
    <name evidence="2" type="ORF">CJ199_14425</name>
</gene>
<feature type="non-terminal residue" evidence="2">
    <location>
        <position position="137"/>
    </location>
</feature>